<organism evidence="1 2">
    <name type="scientific">Paenibacillus albidus</name>
    <dbReference type="NCBI Taxonomy" id="2041023"/>
    <lineage>
        <taxon>Bacteria</taxon>
        <taxon>Bacillati</taxon>
        <taxon>Bacillota</taxon>
        <taxon>Bacilli</taxon>
        <taxon>Bacillales</taxon>
        <taxon>Paenibacillaceae</taxon>
        <taxon>Paenibacillus</taxon>
    </lineage>
</organism>
<proteinExistence type="predicted"/>
<evidence type="ECO:0000313" key="2">
    <source>
        <dbReference type="Proteomes" id="UP000637643"/>
    </source>
</evidence>
<dbReference type="AlphaFoldDB" id="A0A917FUQ9"/>
<gene>
    <name evidence="1" type="ORF">GCM10010912_59690</name>
</gene>
<comment type="caution">
    <text evidence="1">The sequence shown here is derived from an EMBL/GenBank/DDBJ whole genome shotgun (WGS) entry which is preliminary data.</text>
</comment>
<protein>
    <recommendedName>
        <fullName evidence="3">Carrier domain-containing protein</fullName>
    </recommendedName>
</protein>
<dbReference type="EMBL" id="BMKR01000042">
    <property type="protein sequence ID" value="GGG07088.1"/>
    <property type="molecule type" value="Genomic_DNA"/>
</dbReference>
<accession>A0A917FUQ9</accession>
<keyword evidence="2" id="KW-1185">Reference proteome</keyword>
<dbReference type="SUPFAM" id="SSF47336">
    <property type="entry name" value="ACP-like"/>
    <property type="match status" value="1"/>
</dbReference>
<reference evidence="1" key="2">
    <citation type="submission" date="2020-09" db="EMBL/GenBank/DDBJ databases">
        <authorList>
            <person name="Sun Q."/>
            <person name="Zhou Y."/>
        </authorList>
    </citation>
    <scope>NUCLEOTIDE SEQUENCE</scope>
    <source>
        <strain evidence="1">CGMCC 1.16134</strain>
    </source>
</reference>
<reference evidence="1" key="1">
    <citation type="journal article" date="2014" name="Int. J. Syst. Evol. Microbiol.">
        <title>Complete genome sequence of Corynebacterium casei LMG S-19264T (=DSM 44701T), isolated from a smear-ripened cheese.</title>
        <authorList>
            <consortium name="US DOE Joint Genome Institute (JGI-PGF)"/>
            <person name="Walter F."/>
            <person name="Albersmeier A."/>
            <person name="Kalinowski J."/>
            <person name="Ruckert C."/>
        </authorList>
    </citation>
    <scope>NUCLEOTIDE SEQUENCE</scope>
    <source>
        <strain evidence="1">CGMCC 1.16134</strain>
    </source>
</reference>
<name>A0A917FUQ9_9BACL</name>
<dbReference type="InterPro" id="IPR036736">
    <property type="entry name" value="ACP-like_sf"/>
</dbReference>
<dbReference type="Proteomes" id="UP000637643">
    <property type="component" value="Unassembled WGS sequence"/>
</dbReference>
<sequence>MAQELFSLDYIRFIVAIESEYDIVLDVDRLLFSKNITIASLAEDILSGCSGK</sequence>
<evidence type="ECO:0000313" key="1">
    <source>
        <dbReference type="EMBL" id="GGG07088.1"/>
    </source>
</evidence>
<evidence type="ECO:0008006" key="3">
    <source>
        <dbReference type="Google" id="ProtNLM"/>
    </source>
</evidence>